<dbReference type="PROSITE" id="PS50111">
    <property type="entry name" value="CHEMOTAXIS_TRANSDUC_2"/>
    <property type="match status" value="1"/>
</dbReference>
<gene>
    <name evidence="6" type="ORF">EI163_10060</name>
</gene>
<evidence type="ECO:0000256" key="3">
    <source>
        <dbReference type="ARBA" id="ARBA00029447"/>
    </source>
</evidence>
<keyword evidence="1" id="KW-0145">Chemotaxis</keyword>
<sequence>MQDNNILELAYGIATITREKIGMIEKIMQQTEILALNARIEAARAGPSGAAFSVVAQEMGRVSGAINEIARDFRHQVEAHTESIETAGTSMANEFRGQRFTDIALNAVEIIDRNLFERSCDVRWWATDSAVVEAIQHPNQQRCDYASHRLATILRSYTVYLDLWVADAEGNVIASGRPDHYPGVKGVNVADTEWFKRAMKTPDGDAFVVNDIEHNALLDDAAVATYATAIRKGGESDGAAIGVLGIFFDWTPQAKAVVEGVGLTEEEQACSRVLLLDSKNHIIADTQQNTVGNRYPLARDSEQRGYYQEKGRLISFAETPGYETYRGLGWLGVVEYQAIENPAAQDR</sequence>
<dbReference type="PANTHER" id="PTHR43531">
    <property type="entry name" value="PROTEIN ICFG"/>
    <property type="match status" value="1"/>
</dbReference>
<dbReference type="Gene3D" id="1.10.287.950">
    <property type="entry name" value="Methyl-accepting chemotaxis protein"/>
    <property type="match status" value="1"/>
</dbReference>
<comment type="similarity">
    <text evidence="3">Belongs to the methyl-accepting chemotaxis (MCP) protein family.</text>
</comment>
<dbReference type="Pfam" id="PF00015">
    <property type="entry name" value="MCPsignal"/>
    <property type="match status" value="1"/>
</dbReference>
<comment type="caution">
    <text evidence="6">The sequence shown here is derived from an EMBL/GenBank/DDBJ whole genome shotgun (WGS) entry which is preliminary data.</text>
</comment>
<keyword evidence="2 4" id="KW-0807">Transducer</keyword>
<keyword evidence="7" id="KW-1185">Reference proteome</keyword>
<feature type="domain" description="Methyl-accepting transducer" evidence="5">
    <location>
        <begin position="21"/>
        <end position="87"/>
    </location>
</feature>
<evidence type="ECO:0000256" key="2">
    <source>
        <dbReference type="ARBA" id="ARBA00023224"/>
    </source>
</evidence>
<name>A0ABR9FCV7_9GAMM</name>
<accession>A0ABR9FCV7</accession>
<dbReference type="EMBL" id="RRZC01000009">
    <property type="protein sequence ID" value="MBE0403894.1"/>
    <property type="molecule type" value="Genomic_DNA"/>
</dbReference>
<protein>
    <submittedName>
        <fullName evidence="6">Chemotaxis protein</fullName>
    </submittedName>
</protein>
<dbReference type="Gene3D" id="3.30.450.20">
    <property type="entry name" value="PAS domain"/>
    <property type="match status" value="1"/>
</dbReference>
<evidence type="ECO:0000256" key="1">
    <source>
        <dbReference type="ARBA" id="ARBA00022500"/>
    </source>
</evidence>
<evidence type="ECO:0000313" key="7">
    <source>
        <dbReference type="Proteomes" id="UP000754821"/>
    </source>
</evidence>
<reference evidence="6 7" key="1">
    <citation type="submission" date="2020-07" db="EMBL/GenBank/DDBJ databases">
        <title>Halophilic bacteria isolated from french cheeses.</title>
        <authorList>
            <person name="Kothe C.I."/>
            <person name="Farah-Kraiem B."/>
            <person name="Renault P."/>
            <person name="Dridi B."/>
        </authorList>
    </citation>
    <scope>NUCLEOTIDE SEQUENCE [LARGE SCALE GENOMIC DNA]</scope>
    <source>
        <strain evidence="6 7">FME16</strain>
    </source>
</reference>
<proteinExistence type="inferred from homology"/>
<dbReference type="InterPro" id="IPR004089">
    <property type="entry name" value="MCPsignal_dom"/>
</dbReference>
<dbReference type="SUPFAM" id="SSF58104">
    <property type="entry name" value="Methyl-accepting chemotaxis protein (MCP) signaling domain"/>
    <property type="match status" value="1"/>
</dbReference>
<dbReference type="InterPro" id="IPR051310">
    <property type="entry name" value="MCP_chemotaxis"/>
</dbReference>
<evidence type="ECO:0000259" key="5">
    <source>
        <dbReference type="PROSITE" id="PS50111"/>
    </source>
</evidence>
<dbReference type="CDD" id="cd12914">
    <property type="entry name" value="PDC1_DGC_like"/>
    <property type="match status" value="1"/>
</dbReference>
<dbReference type="Proteomes" id="UP000754821">
    <property type="component" value="Unassembled WGS sequence"/>
</dbReference>
<dbReference type="PANTHER" id="PTHR43531:SF11">
    <property type="entry name" value="METHYL-ACCEPTING CHEMOTAXIS PROTEIN 3"/>
    <property type="match status" value="1"/>
</dbReference>
<evidence type="ECO:0000313" key="6">
    <source>
        <dbReference type="EMBL" id="MBE0403894.1"/>
    </source>
</evidence>
<dbReference type="RefSeq" id="WP_192527596.1">
    <property type="nucleotide sequence ID" value="NZ_RRZC01000009.1"/>
</dbReference>
<evidence type="ECO:0000256" key="4">
    <source>
        <dbReference type="PROSITE-ProRule" id="PRU00284"/>
    </source>
</evidence>
<dbReference type="PRINTS" id="PR00260">
    <property type="entry name" value="CHEMTRNSDUCR"/>
</dbReference>
<organism evidence="6 7">
    <name type="scientific">Halomonas citrativorans</name>
    <dbReference type="NCBI Taxonomy" id="2742612"/>
    <lineage>
        <taxon>Bacteria</taxon>
        <taxon>Pseudomonadati</taxon>
        <taxon>Pseudomonadota</taxon>
        <taxon>Gammaproteobacteria</taxon>
        <taxon>Oceanospirillales</taxon>
        <taxon>Halomonadaceae</taxon>
        <taxon>Halomonas</taxon>
    </lineage>
</organism>
<dbReference type="InterPro" id="IPR004090">
    <property type="entry name" value="Chemotax_Me-accpt_rcpt"/>
</dbReference>